<sequence>MAKNIQKDQNYLITNSTNTLLSILKCKDKQVYENHLADHKLII</sequence>
<keyword evidence="2" id="KW-1185">Reference proteome</keyword>
<name>A0ABX2TVB0_CLOLD</name>
<accession>A0ABX2TVB0</accession>
<proteinExistence type="predicted"/>
<dbReference type="Proteomes" id="UP000077020">
    <property type="component" value="Unassembled WGS sequence"/>
</dbReference>
<organism evidence="1 2">
    <name type="scientific">Clostridium ljungdahlii (strain ATCC 55383 / DSM 13528 / PETC)</name>
    <dbReference type="NCBI Taxonomy" id="748727"/>
    <lineage>
        <taxon>Bacteria</taxon>
        <taxon>Bacillati</taxon>
        <taxon>Bacillota</taxon>
        <taxon>Clostridia</taxon>
        <taxon>Eubacteriales</taxon>
        <taxon>Clostridiaceae</taxon>
        <taxon>Clostridium</taxon>
    </lineage>
</organism>
<dbReference type="EMBL" id="LITS01000008">
    <property type="protein sequence ID" value="OAA87639.1"/>
    <property type="molecule type" value="Genomic_DNA"/>
</dbReference>
<evidence type="ECO:0000313" key="2">
    <source>
        <dbReference type="Proteomes" id="UP000077020"/>
    </source>
</evidence>
<reference evidence="1 2" key="1">
    <citation type="journal article" date="2016" name="Biotechnol. Bioeng.">
        <title>Traits of selected Clostridium strains for syngas fermentation to ethanol.</title>
        <authorList>
            <person name="Martin M.E."/>
            <person name="Richter H."/>
            <person name="Saha S."/>
            <person name="Angenent L.T."/>
        </authorList>
    </citation>
    <scope>NUCLEOTIDE SEQUENCE [LARGE SCALE GENOMIC DNA]</scope>
    <source>
        <strain evidence="1 2">PETC</strain>
    </source>
</reference>
<protein>
    <submittedName>
        <fullName evidence="1">Uncharacterized protein</fullName>
    </submittedName>
</protein>
<gene>
    <name evidence="1" type="ORF">WX45_03201</name>
</gene>
<evidence type="ECO:0000313" key="1">
    <source>
        <dbReference type="EMBL" id="OAA87639.1"/>
    </source>
</evidence>
<comment type="caution">
    <text evidence="1">The sequence shown here is derived from an EMBL/GenBank/DDBJ whole genome shotgun (WGS) entry which is preliminary data.</text>
</comment>